<dbReference type="STRING" id="6238.A8XGU9"/>
<dbReference type="WormBase" id="CBG12994">
    <property type="protein sequence ID" value="CBP38384"/>
    <property type="gene ID" value="WBGene00033843"/>
</dbReference>
<sequence length="226" mass="25380">MYANSHPGIVLKKSEEVNETSHKMFLRLFLLAAIVPAVYLWCTPFISCNQTIVSQSKNLKNKNEELFQYGDFSDFEKGMKVLLLGRPFQKFDEIIITGEYYNNGSEVFDDAQFRVGLSKGLIMHQLGDDLEKYLMTASVGASEPMMNITGLIGGRGRDQFGADQTPKPNITCDDPFVLRVKSIDGYGFALGTMDEFPGKVRTQYPKAERAQSVFFSGQIKTTKIEL</sequence>
<name>A8XGU9_CAEBR</name>
<reference evidence="2 3" key="1">
    <citation type="journal article" date="2003" name="PLoS Biol.">
        <title>The genome sequence of Caenorhabditis briggsae: a platform for comparative genomics.</title>
        <authorList>
            <person name="Stein L.D."/>
            <person name="Bao Z."/>
            <person name="Blasiar D."/>
            <person name="Blumenthal T."/>
            <person name="Brent M.R."/>
            <person name="Chen N."/>
            <person name="Chinwalla A."/>
            <person name="Clarke L."/>
            <person name="Clee C."/>
            <person name="Coghlan A."/>
            <person name="Coulson A."/>
            <person name="D'Eustachio P."/>
            <person name="Fitch D.H."/>
            <person name="Fulton L.A."/>
            <person name="Fulton R.E."/>
            <person name="Griffiths-Jones S."/>
            <person name="Harris T.W."/>
            <person name="Hillier L.W."/>
            <person name="Kamath R."/>
            <person name="Kuwabara P.E."/>
            <person name="Mardis E.R."/>
            <person name="Marra M.A."/>
            <person name="Miner T.L."/>
            <person name="Minx P."/>
            <person name="Mullikin J.C."/>
            <person name="Plumb R.W."/>
            <person name="Rogers J."/>
            <person name="Schein J.E."/>
            <person name="Sohrmann M."/>
            <person name="Spieth J."/>
            <person name="Stajich J.E."/>
            <person name="Wei C."/>
            <person name="Willey D."/>
            <person name="Wilson R.K."/>
            <person name="Durbin R."/>
            <person name="Waterston R.H."/>
        </authorList>
    </citation>
    <scope>NUCLEOTIDE SEQUENCE [LARGE SCALE GENOMIC DNA]</scope>
    <source>
        <strain evidence="2 3">AF16</strain>
    </source>
</reference>
<dbReference type="OMA" id="CTPFIAC"/>
<evidence type="ECO:0000313" key="2">
    <source>
        <dbReference type="EMBL" id="CAP31873.2"/>
    </source>
</evidence>
<dbReference type="InParanoid" id="A8XGU9"/>
<keyword evidence="1" id="KW-1133">Transmembrane helix</keyword>
<keyword evidence="1" id="KW-0812">Transmembrane</keyword>
<evidence type="ECO:0000256" key="1">
    <source>
        <dbReference type="SAM" id="Phobius"/>
    </source>
</evidence>
<dbReference type="GeneID" id="8572068"/>
<reference evidence="2 3" key="2">
    <citation type="journal article" date="2011" name="PLoS Genet.">
        <title>Caenorhabditis briggsae recombinant inbred line genotypes reveal inter-strain incompatibility and the evolution of recombination.</title>
        <authorList>
            <person name="Ross J.A."/>
            <person name="Koboldt D.C."/>
            <person name="Staisch J.E."/>
            <person name="Chamberlin H.M."/>
            <person name="Gupta B.P."/>
            <person name="Miller R.D."/>
            <person name="Baird S.E."/>
            <person name="Haag E.S."/>
        </authorList>
    </citation>
    <scope>NUCLEOTIDE SEQUENCE [LARGE SCALE GENOMIC DNA]</scope>
    <source>
        <strain evidence="2 3">AF16</strain>
    </source>
</reference>
<feature type="transmembrane region" description="Helical" evidence="1">
    <location>
        <begin position="24"/>
        <end position="41"/>
    </location>
</feature>
<dbReference type="HOGENOM" id="CLU_106871_0_0_1"/>
<evidence type="ECO:0000313" key="4">
    <source>
        <dbReference type="WormBase" id="CBG12994"/>
    </source>
</evidence>
<dbReference type="EMBL" id="HE600938">
    <property type="protein sequence ID" value="CAP31873.2"/>
    <property type="molecule type" value="Genomic_DNA"/>
</dbReference>
<keyword evidence="1" id="KW-0472">Membrane</keyword>
<dbReference type="AlphaFoldDB" id="A8XGU9"/>
<gene>
    <name evidence="2 4" type="ORF">CBG12994</name>
    <name evidence="2" type="ORF">CBG_12994</name>
</gene>
<dbReference type="eggNOG" id="ENOG502TGY1">
    <property type="taxonomic scope" value="Eukaryota"/>
</dbReference>
<protein>
    <submittedName>
        <fullName evidence="2">Protein CBG12994</fullName>
    </submittedName>
</protein>
<accession>A8XGU9</accession>
<dbReference type="Proteomes" id="UP000008549">
    <property type="component" value="Unassembled WGS sequence"/>
</dbReference>
<keyword evidence="3" id="KW-1185">Reference proteome</keyword>
<proteinExistence type="predicted"/>
<dbReference type="KEGG" id="cbr:CBG_12994"/>
<evidence type="ECO:0000313" key="3">
    <source>
        <dbReference type="Proteomes" id="UP000008549"/>
    </source>
</evidence>
<dbReference type="FunCoup" id="A8XGU9">
    <property type="interactions" value="1366"/>
</dbReference>
<organism evidence="2 3">
    <name type="scientific">Caenorhabditis briggsae</name>
    <dbReference type="NCBI Taxonomy" id="6238"/>
    <lineage>
        <taxon>Eukaryota</taxon>
        <taxon>Metazoa</taxon>
        <taxon>Ecdysozoa</taxon>
        <taxon>Nematoda</taxon>
        <taxon>Chromadorea</taxon>
        <taxon>Rhabditida</taxon>
        <taxon>Rhabditina</taxon>
        <taxon>Rhabditomorpha</taxon>
        <taxon>Rhabditoidea</taxon>
        <taxon>Rhabditidae</taxon>
        <taxon>Peloderinae</taxon>
        <taxon>Caenorhabditis</taxon>
    </lineage>
</organism>
<dbReference type="RefSeq" id="XP_045095020.1">
    <property type="nucleotide sequence ID" value="XM_045242179.1"/>
</dbReference>
<dbReference type="CTD" id="8572068"/>